<dbReference type="AlphaFoldDB" id="A0A2P2N3N4"/>
<name>A0A2P2N3N4_RHIMU</name>
<dbReference type="EMBL" id="GGEC01056605">
    <property type="protein sequence ID" value="MBX37089.1"/>
    <property type="molecule type" value="Transcribed_RNA"/>
</dbReference>
<protein>
    <submittedName>
        <fullName evidence="1">Uncharacterized protein</fullName>
    </submittedName>
</protein>
<proteinExistence type="predicted"/>
<sequence length="53" mass="6223">MHVDTHMHMCIHTSVIKVTSTNFSCLCCKFIPQEVGLQVWARFSSFWAFDCLW</sequence>
<organism evidence="1">
    <name type="scientific">Rhizophora mucronata</name>
    <name type="common">Asiatic mangrove</name>
    <dbReference type="NCBI Taxonomy" id="61149"/>
    <lineage>
        <taxon>Eukaryota</taxon>
        <taxon>Viridiplantae</taxon>
        <taxon>Streptophyta</taxon>
        <taxon>Embryophyta</taxon>
        <taxon>Tracheophyta</taxon>
        <taxon>Spermatophyta</taxon>
        <taxon>Magnoliopsida</taxon>
        <taxon>eudicotyledons</taxon>
        <taxon>Gunneridae</taxon>
        <taxon>Pentapetalae</taxon>
        <taxon>rosids</taxon>
        <taxon>fabids</taxon>
        <taxon>Malpighiales</taxon>
        <taxon>Rhizophoraceae</taxon>
        <taxon>Rhizophora</taxon>
    </lineage>
</organism>
<reference evidence="1" key="1">
    <citation type="submission" date="2018-02" db="EMBL/GenBank/DDBJ databases">
        <title>Rhizophora mucronata_Transcriptome.</title>
        <authorList>
            <person name="Meera S.P."/>
            <person name="Sreeshan A."/>
            <person name="Augustine A."/>
        </authorList>
    </citation>
    <scope>NUCLEOTIDE SEQUENCE</scope>
    <source>
        <tissue evidence="1">Leaf</tissue>
    </source>
</reference>
<accession>A0A2P2N3N4</accession>
<evidence type="ECO:0000313" key="1">
    <source>
        <dbReference type="EMBL" id="MBX37089.1"/>
    </source>
</evidence>